<dbReference type="GO" id="GO:0003677">
    <property type="term" value="F:DNA binding"/>
    <property type="evidence" value="ECO:0007669"/>
    <property type="project" value="UniProtKB-KW"/>
</dbReference>
<dbReference type="SUPFAM" id="SSF47413">
    <property type="entry name" value="lambda repressor-like DNA-binding domains"/>
    <property type="match status" value="1"/>
</dbReference>
<evidence type="ECO:0000256" key="3">
    <source>
        <dbReference type="ARBA" id="ARBA00023163"/>
    </source>
</evidence>
<dbReference type="CDD" id="cd01392">
    <property type="entry name" value="HTH_LacI"/>
    <property type="match status" value="1"/>
</dbReference>
<gene>
    <name evidence="5" type="ORF">GCM10009775_06360</name>
</gene>
<dbReference type="InterPro" id="IPR000843">
    <property type="entry name" value="HTH_LacI"/>
</dbReference>
<dbReference type="Gene3D" id="3.40.50.2300">
    <property type="match status" value="2"/>
</dbReference>
<accession>A0ABP5AN99</accession>
<dbReference type="Gene3D" id="1.10.260.40">
    <property type="entry name" value="lambda repressor-like DNA-binding domains"/>
    <property type="match status" value="1"/>
</dbReference>
<dbReference type="SMART" id="SM00354">
    <property type="entry name" value="HTH_LACI"/>
    <property type="match status" value="1"/>
</dbReference>
<dbReference type="InterPro" id="IPR010982">
    <property type="entry name" value="Lambda_DNA-bd_dom_sf"/>
</dbReference>
<dbReference type="InterPro" id="IPR028082">
    <property type="entry name" value="Peripla_BP_I"/>
</dbReference>
<keyword evidence="3" id="KW-0804">Transcription</keyword>
<reference evidence="6" key="1">
    <citation type="journal article" date="2019" name="Int. J. Syst. Evol. Microbiol.">
        <title>The Global Catalogue of Microorganisms (GCM) 10K type strain sequencing project: providing services to taxonomists for standard genome sequencing and annotation.</title>
        <authorList>
            <consortium name="The Broad Institute Genomics Platform"/>
            <consortium name="The Broad Institute Genome Sequencing Center for Infectious Disease"/>
            <person name="Wu L."/>
            <person name="Ma J."/>
        </authorList>
    </citation>
    <scope>NUCLEOTIDE SEQUENCE [LARGE SCALE GENOMIC DNA]</scope>
    <source>
        <strain evidence="6">JCM 14900</strain>
    </source>
</reference>
<keyword evidence="2 5" id="KW-0238">DNA-binding</keyword>
<dbReference type="PANTHER" id="PTHR30146">
    <property type="entry name" value="LACI-RELATED TRANSCRIPTIONAL REPRESSOR"/>
    <property type="match status" value="1"/>
</dbReference>
<keyword evidence="1" id="KW-0805">Transcription regulation</keyword>
<protein>
    <submittedName>
        <fullName evidence="5">LacI family DNA-binding transcriptional regulator</fullName>
    </submittedName>
</protein>
<dbReference type="EMBL" id="BAAAOF010000002">
    <property type="protein sequence ID" value="GAA1916650.1"/>
    <property type="molecule type" value="Genomic_DNA"/>
</dbReference>
<dbReference type="Pfam" id="PF00356">
    <property type="entry name" value="LacI"/>
    <property type="match status" value="1"/>
</dbReference>
<evidence type="ECO:0000259" key="4">
    <source>
        <dbReference type="PROSITE" id="PS50932"/>
    </source>
</evidence>
<sequence>MRVPGPQNRRPSMVDVARLAGVAHVTVSRVLNDPESVRLDTRARVEAAIAEVGYRRNDMARALKRGRTNALGLVLAGSGLFELPRVLFGVEECAAESGFSLSMASWRPGGDDSLAALIDRLVGQGVAGIVVIADRGVALSALAALAPGVAVTVVMSGDVGNGNVASVEIDQVHGARAAARHLVGLGHRNIVHITGRLDTFDGRARLDGWRDQMIVSGIAAPEFVEGDFTARSGFEWAARLADRESAPTAIFAGNDQTALGVLAALAARGIDVPRAVSVVGFDDMPGTDFFVPALTTVHQDFVALGRRAVTGLLDLMDGGRARHLLLEPDLVVRASTSSPRRQAFASSVPLR</sequence>
<dbReference type="InterPro" id="IPR046335">
    <property type="entry name" value="LacI/GalR-like_sensor"/>
</dbReference>
<dbReference type="CDD" id="cd01574">
    <property type="entry name" value="PBP1_LacI"/>
    <property type="match status" value="1"/>
</dbReference>
<organism evidence="5 6">
    <name type="scientific">Microbacterium aoyamense</name>
    <dbReference type="NCBI Taxonomy" id="344166"/>
    <lineage>
        <taxon>Bacteria</taxon>
        <taxon>Bacillati</taxon>
        <taxon>Actinomycetota</taxon>
        <taxon>Actinomycetes</taxon>
        <taxon>Micrococcales</taxon>
        <taxon>Microbacteriaceae</taxon>
        <taxon>Microbacterium</taxon>
    </lineage>
</organism>
<dbReference type="PROSITE" id="PS50932">
    <property type="entry name" value="HTH_LACI_2"/>
    <property type="match status" value="1"/>
</dbReference>
<dbReference type="Pfam" id="PF13377">
    <property type="entry name" value="Peripla_BP_3"/>
    <property type="match status" value="1"/>
</dbReference>
<proteinExistence type="predicted"/>
<dbReference type="PANTHER" id="PTHR30146:SF109">
    <property type="entry name" value="HTH-TYPE TRANSCRIPTIONAL REGULATOR GALS"/>
    <property type="match status" value="1"/>
</dbReference>
<evidence type="ECO:0000313" key="6">
    <source>
        <dbReference type="Proteomes" id="UP001501343"/>
    </source>
</evidence>
<keyword evidence="6" id="KW-1185">Reference proteome</keyword>
<feature type="domain" description="HTH lacI-type" evidence="4">
    <location>
        <begin position="11"/>
        <end position="65"/>
    </location>
</feature>
<comment type="caution">
    <text evidence="5">The sequence shown here is derived from an EMBL/GenBank/DDBJ whole genome shotgun (WGS) entry which is preliminary data.</text>
</comment>
<evidence type="ECO:0000313" key="5">
    <source>
        <dbReference type="EMBL" id="GAA1916650.1"/>
    </source>
</evidence>
<name>A0ABP5AN99_9MICO</name>
<evidence type="ECO:0000256" key="1">
    <source>
        <dbReference type="ARBA" id="ARBA00023015"/>
    </source>
</evidence>
<dbReference type="Proteomes" id="UP001501343">
    <property type="component" value="Unassembled WGS sequence"/>
</dbReference>
<evidence type="ECO:0000256" key="2">
    <source>
        <dbReference type="ARBA" id="ARBA00023125"/>
    </source>
</evidence>
<dbReference type="SUPFAM" id="SSF53822">
    <property type="entry name" value="Periplasmic binding protein-like I"/>
    <property type="match status" value="1"/>
</dbReference>